<name>A0A9D4GVM1_DREPO</name>
<sequence>MSFEIIYKRTNEKQDANNRQPVTSKMINQYNIKDSRESSSSMSAILTSDHVTNEKLTIYRQ</sequence>
<dbReference type="AlphaFoldDB" id="A0A9D4GVM1"/>
<dbReference type="Proteomes" id="UP000828390">
    <property type="component" value="Unassembled WGS sequence"/>
</dbReference>
<accession>A0A9D4GVM1</accession>
<gene>
    <name evidence="1" type="ORF">DPMN_124013</name>
</gene>
<protein>
    <submittedName>
        <fullName evidence="1">Uncharacterized protein</fullName>
    </submittedName>
</protein>
<comment type="caution">
    <text evidence="1">The sequence shown here is derived from an EMBL/GenBank/DDBJ whole genome shotgun (WGS) entry which is preliminary data.</text>
</comment>
<reference evidence="1" key="1">
    <citation type="journal article" date="2019" name="bioRxiv">
        <title>The Genome of the Zebra Mussel, Dreissena polymorpha: A Resource for Invasive Species Research.</title>
        <authorList>
            <person name="McCartney M.A."/>
            <person name="Auch B."/>
            <person name="Kono T."/>
            <person name="Mallez S."/>
            <person name="Zhang Y."/>
            <person name="Obille A."/>
            <person name="Becker A."/>
            <person name="Abrahante J.E."/>
            <person name="Garbe J."/>
            <person name="Badalamenti J.P."/>
            <person name="Herman A."/>
            <person name="Mangelson H."/>
            <person name="Liachko I."/>
            <person name="Sullivan S."/>
            <person name="Sone E.D."/>
            <person name="Koren S."/>
            <person name="Silverstein K.A.T."/>
            <person name="Beckman K.B."/>
            <person name="Gohl D.M."/>
        </authorList>
    </citation>
    <scope>NUCLEOTIDE SEQUENCE</scope>
    <source>
        <strain evidence="1">Duluth1</strain>
        <tissue evidence="1">Whole animal</tissue>
    </source>
</reference>
<keyword evidence="2" id="KW-1185">Reference proteome</keyword>
<organism evidence="1 2">
    <name type="scientific">Dreissena polymorpha</name>
    <name type="common">Zebra mussel</name>
    <name type="synonym">Mytilus polymorpha</name>
    <dbReference type="NCBI Taxonomy" id="45954"/>
    <lineage>
        <taxon>Eukaryota</taxon>
        <taxon>Metazoa</taxon>
        <taxon>Spiralia</taxon>
        <taxon>Lophotrochozoa</taxon>
        <taxon>Mollusca</taxon>
        <taxon>Bivalvia</taxon>
        <taxon>Autobranchia</taxon>
        <taxon>Heteroconchia</taxon>
        <taxon>Euheterodonta</taxon>
        <taxon>Imparidentia</taxon>
        <taxon>Neoheterodontei</taxon>
        <taxon>Myida</taxon>
        <taxon>Dreissenoidea</taxon>
        <taxon>Dreissenidae</taxon>
        <taxon>Dreissena</taxon>
    </lineage>
</organism>
<evidence type="ECO:0000313" key="2">
    <source>
        <dbReference type="Proteomes" id="UP000828390"/>
    </source>
</evidence>
<evidence type="ECO:0000313" key="1">
    <source>
        <dbReference type="EMBL" id="KAH3822239.1"/>
    </source>
</evidence>
<dbReference type="EMBL" id="JAIWYP010000005">
    <property type="protein sequence ID" value="KAH3822239.1"/>
    <property type="molecule type" value="Genomic_DNA"/>
</dbReference>
<reference evidence="1" key="2">
    <citation type="submission" date="2020-11" db="EMBL/GenBank/DDBJ databases">
        <authorList>
            <person name="McCartney M.A."/>
            <person name="Auch B."/>
            <person name="Kono T."/>
            <person name="Mallez S."/>
            <person name="Becker A."/>
            <person name="Gohl D.M."/>
            <person name="Silverstein K.A.T."/>
            <person name="Koren S."/>
            <person name="Bechman K.B."/>
            <person name="Herman A."/>
            <person name="Abrahante J.E."/>
            <person name="Garbe J."/>
        </authorList>
    </citation>
    <scope>NUCLEOTIDE SEQUENCE</scope>
    <source>
        <strain evidence="1">Duluth1</strain>
        <tissue evidence="1">Whole animal</tissue>
    </source>
</reference>
<proteinExistence type="predicted"/>